<dbReference type="InterPro" id="IPR002656">
    <property type="entry name" value="Acyl_transf_3_dom"/>
</dbReference>
<feature type="transmembrane region" description="Helical" evidence="1">
    <location>
        <begin position="16"/>
        <end position="33"/>
    </location>
</feature>
<sequence>MTVTRADLPSLTGMRWAAAFMVFGLHIVVASMLDPDSAGSKVASLLFGAGEIGVSFFFVLSGFVLMWSARPGDSPLRFWRRRLARIYPVHIVTALLAVVLGATLGQLARPDVFYGVPDFDVFLTNVFLIHSWIPGEQQSLNTVSWTLACEAFFYLTFPIWGALARRLSARGAWVFALVSVGLVVLPAYVQGELPAVHWLQAFPAARIGEFTLGVALARLVALEAWRGPRLEIAVGVMLLSYFLVPVWPGQYAFSVATIIGFGVLIPAAAVADLRNEQSFWRSPTMVRLGELSFAFYMVHLLVIRVVRRAAPGLVRLHSTPELFVVAGIFVVSLGLAWALYEYVETPCRRFLTRPRQAVSNRPTALDVRA</sequence>
<reference evidence="3 4" key="1">
    <citation type="submission" date="2024-09" db="EMBL/GenBank/DDBJ databases">
        <authorList>
            <person name="Sun Q."/>
            <person name="Mori K."/>
        </authorList>
    </citation>
    <scope>NUCLEOTIDE SEQUENCE [LARGE SCALE GENOMIC DNA]</scope>
    <source>
        <strain evidence="3 4">TBRC 1432</strain>
    </source>
</reference>
<keyword evidence="1" id="KW-0812">Transmembrane</keyword>
<dbReference type="Proteomes" id="UP001589810">
    <property type="component" value="Unassembled WGS sequence"/>
</dbReference>
<keyword evidence="1" id="KW-0472">Membrane</keyword>
<keyword evidence="1" id="KW-1133">Transmembrane helix</keyword>
<name>A0ABV6MY95_9PSEU</name>
<feature type="transmembrane region" description="Helical" evidence="1">
    <location>
        <begin position="171"/>
        <end position="189"/>
    </location>
</feature>
<feature type="transmembrane region" description="Helical" evidence="1">
    <location>
        <begin position="253"/>
        <end position="273"/>
    </location>
</feature>
<protein>
    <submittedName>
        <fullName evidence="3">Acyltransferase family protein</fullName>
        <ecNumber evidence="3">2.3.-.-</ecNumber>
    </submittedName>
</protein>
<comment type="caution">
    <text evidence="3">The sequence shown here is derived from an EMBL/GenBank/DDBJ whole genome shotgun (WGS) entry which is preliminary data.</text>
</comment>
<feature type="transmembrane region" description="Helical" evidence="1">
    <location>
        <begin position="285"/>
        <end position="303"/>
    </location>
</feature>
<dbReference type="EC" id="2.3.-.-" evidence="3"/>
<dbReference type="GO" id="GO:0016746">
    <property type="term" value="F:acyltransferase activity"/>
    <property type="evidence" value="ECO:0007669"/>
    <property type="project" value="UniProtKB-KW"/>
</dbReference>
<evidence type="ECO:0000256" key="1">
    <source>
        <dbReference type="SAM" id="Phobius"/>
    </source>
</evidence>
<dbReference type="PANTHER" id="PTHR23028:SF53">
    <property type="entry name" value="ACYL_TRANSF_3 DOMAIN-CONTAINING PROTEIN"/>
    <property type="match status" value="1"/>
</dbReference>
<keyword evidence="3" id="KW-0808">Transferase</keyword>
<keyword evidence="3" id="KW-0012">Acyltransferase</keyword>
<dbReference type="PANTHER" id="PTHR23028">
    <property type="entry name" value="ACETYLTRANSFERASE"/>
    <property type="match status" value="1"/>
</dbReference>
<evidence type="ECO:0000313" key="4">
    <source>
        <dbReference type="Proteomes" id="UP001589810"/>
    </source>
</evidence>
<evidence type="ECO:0000259" key="2">
    <source>
        <dbReference type="Pfam" id="PF01757"/>
    </source>
</evidence>
<keyword evidence="4" id="KW-1185">Reference proteome</keyword>
<dbReference type="RefSeq" id="WP_273935018.1">
    <property type="nucleotide sequence ID" value="NZ_CP097263.1"/>
</dbReference>
<proteinExistence type="predicted"/>
<dbReference type="EMBL" id="JBHLUD010000009">
    <property type="protein sequence ID" value="MFC0545162.1"/>
    <property type="molecule type" value="Genomic_DNA"/>
</dbReference>
<organism evidence="3 4">
    <name type="scientific">Kutzneria chonburiensis</name>
    <dbReference type="NCBI Taxonomy" id="1483604"/>
    <lineage>
        <taxon>Bacteria</taxon>
        <taxon>Bacillati</taxon>
        <taxon>Actinomycetota</taxon>
        <taxon>Actinomycetes</taxon>
        <taxon>Pseudonocardiales</taxon>
        <taxon>Pseudonocardiaceae</taxon>
        <taxon>Kutzneria</taxon>
    </lineage>
</organism>
<feature type="transmembrane region" description="Helical" evidence="1">
    <location>
        <begin position="145"/>
        <end position="164"/>
    </location>
</feature>
<dbReference type="InterPro" id="IPR050879">
    <property type="entry name" value="Acyltransferase_3"/>
</dbReference>
<accession>A0ABV6MY95</accession>
<feature type="transmembrane region" description="Helical" evidence="1">
    <location>
        <begin position="87"/>
        <end position="105"/>
    </location>
</feature>
<feature type="transmembrane region" description="Helical" evidence="1">
    <location>
        <begin position="323"/>
        <end position="343"/>
    </location>
</feature>
<dbReference type="Pfam" id="PF01757">
    <property type="entry name" value="Acyl_transf_3"/>
    <property type="match status" value="1"/>
</dbReference>
<gene>
    <name evidence="3" type="ORF">ACFFH7_26890</name>
</gene>
<feature type="transmembrane region" description="Helical" evidence="1">
    <location>
        <begin position="45"/>
        <end position="67"/>
    </location>
</feature>
<feature type="domain" description="Acyltransferase 3" evidence="2">
    <location>
        <begin position="10"/>
        <end position="340"/>
    </location>
</feature>
<evidence type="ECO:0000313" key="3">
    <source>
        <dbReference type="EMBL" id="MFC0545162.1"/>
    </source>
</evidence>